<sequence>MPKPLTGESLTRVFRAAPLLSGKDGPLIQGDQLANTKLEKSCPVICGEAIG</sequence>
<evidence type="ECO:0000313" key="1">
    <source>
        <dbReference type="EMBL" id="MCT7968442.1"/>
    </source>
</evidence>
<reference evidence="1 2" key="1">
    <citation type="journal article" date="2022" name="Front. Microbiol.">
        <title>High genomic differentiation and limited gene flow indicate recent cryptic speciation within the genus Laspinema (cyanobacteria).</title>
        <authorList>
            <person name="Stanojkovic A."/>
            <person name="Skoupy S."/>
            <person name="Skaloud P."/>
            <person name="Dvorak P."/>
        </authorList>
    </citation>
    <scope>NUCLEOTIDE SEQUENCE [LARGE SCALE GENOMIC DNA]</scope>
    <source>
        <strain evidence="1 2">D2a</strain>
    </source>
</reference>
<evidence type="ECO:0000313" key="2">
    <source>
        <dbReference type="Proteomes" id="UP001525890"/>
    </source>
</evidence>
<proteinExistence type="predicted"/>
<protein>
    <submittedName>
        <fullName evidence="1">Uncharacterized protein</fullName>
    </submittedName>
</protein>
<accession>A0ABT2MUK8</accession>
<keyword evidence="2" id="KW-1185">Reference proteome</keyword>
<dbReference type="EMBL" id="JAMXFF010000031">
    <property type="protein sequence ID" value="MCT7968442.1"/>
    <property type="molecule type" value="Genomic_DNA"/>
</dbReference>
<dbReference type="Proteomes" id="UP001525890">
    <property type="component" value="Unassembled WGS sequence"/>
</dbReference>
<organism evidence="1 2">
    <name type="scientific">Laspinema palackyanum D2a</name>
    <dbReference type="NCBI Taxonomy" id="2953684"/>
    <lineage>
        <taxon>Bacteria</taxon>
        <taxon>Bacillati</taxon>
        <taxon>Cyanobacteriota</taxon>
        <taxon>Cyanophyceae</taxon>
        <taxon>Oscillatoriophycideae</taxon>
        <taxon>Oscillatoriales</taxon>
        <taxon>Laspinemataceae</taxon>
        <taxon>Laspinema</taxon>
        <taxon>Laspinema palackyanum</taxon>
    </lineage>
</organism>
<gene>
    <name evidence="1" type="ORF">NG799_19210</name>
</gene>
<name>A0ABT2MUK8_9CYAN</name>
<comment type="caution">
    <text evidence="1">The sequence shown here is derived from an EMBL/GenBank/DDBJ whole genome shotgun (WGS) entry which is preliminary data.</text>
</comment>